<reference evidence="3 4" key="1">
    <citation type="submission" date="2019-07" db="EMBL/GenBank/DDBJ databases">
        <title>Genomic Encyclopedia of Archaeal and Bacterial Type Strains, Phase II (KMG-II): from individual species to whole genera.</title>
        <authorList>
            <person name="Goeker M."/>
        </authorList>
    </citation>
    <scope>NUCLEOTIDE SEQUENCE [LARGE SCALE GENOMIC DNA]</scope>
    <source>
        <strain evidence="3 4">ATCC BAA-252</strain>
    </source>
</reference>
<gene>
    <name evidence="3" type="ORF">JM93_02147</name>
</gene>
<keyword evidence="4" id="KW-1185">Reference proteome</keyword>
<dbReference type="EMBL" id="VLLF01000004">
    <property type="protein sequence ID" value="TWI87580.1"/>
    <property type="molecule type" value="Genomic_DNA"/>
</dbReference>
<sequence length="237" mass="25638">MLEQLKLPNLKRGIALLGLIALGACQAADGTSQAPDTALVNSVMSGLGAVDPKAKPIEYKPRAPLAMPSNPTALPSPETQVAGRSSENWPENEVNQDLEDIRALYAQGGRDRNAPLTPEQMRGIDIRGAPTVQATAADARANRLITGERMTNEELREQGNAANALQQENLVATQNQLPQRRYLTDPPTEYSVPSPNAPMPQVVEVKTERPRDEYDSAPLDMRCVERGGGHCQRGANK</sequence>
<feature type="compositionally biased region" description="Basic and acidic residues" evidence="1">
    <location>
        <begin position="205"/>
        <end position="214"/>
    </location>
</feature>
<dbReference type="Proteomes" id="UP000320593">
    <property type="component" value="Unassembled WGS sequence"/>
</dbReference>
<feature type="region of interest" description="Disordered" evidence="1">
    <location>
        <begin position="63"/>
        <end position="93"/>
    </location>
</feature>
<dbReference type="RefSeq" id="WP_145343034.1">
    <property type="nucleotide sequence ID" value="NZ_SMLY01000071.1"/>
</dbReference>
<proteinExistence type="predicted"/>
<keyword evidence="2" id="KW-0732">Signal</keyword>
<evidence type="ECO:0000256" key="1">
    <source>
        <dbReference type="SAM" id="MobiDB-lite"/>
    </source>
</evidence>
<dbReference type="AlphaFoldDB" id="A0A562T3R5"/>
<evidence type="ECO:0000313" key="4">
    <source>
        <dbReference type="Proteomes" id="UP000320593"/>
    </source>
</evidence>
<feature type="compositionally biased region" description="Polar residues" evidence="1">
    <location>
        <begin position="69"/>
        <end position="93"/>
    </location>
</feature>
<accession>A0A562T3R5</accession>
<organism evidence="3 4">
    <name type="scientific">Roseibium hamelinense</name>
    <dbReference type="NCBI Taxonomy" id="150831"/>
    <lineage>
        <taxon>Bacteria</taxon>
        <taxon>Pseudomonadati</taxon>
        <taxon>Pseudomonadota</taxon>
        <taxon>Alphaproteobacteria</taxon>
        <taxon>Hyphomicrobiales</taxon>
        <taxon>Stappiaceae</taxon>
        <taxon>Roseibium</taxon>
    </lineage>
</organism>
<feature type="signal peptide" evidence="2">
    <location>
        <begin position="1"/>
        <end position="27"/>
    </location>
</feature>
<name>A0A562T3R5_9HYPH</name>
<dbReference type="PROSITE" id="PS51257">
    <property type="entry name" value="PROKAR_LIPOPROTEIN"/>
    <property type="match status" value="1"/>
</dbReference>
<feature type="chain" id="PRO_5021903917" description="Beta-barrel assembly complex subunit BamF" evidence="2">
    <location>
        <begin position="28"/>
        <end position="237"/>
    </location>
</feature>
<evidence type="ECO:0000313" key="3">
    <source>
        <dbReference type="EMBL" id="TWI87580.1"/>
    </source>
</evidence>
<evidence type="ECO:0000256" key="2">
    <source>
        <dbReference type="SAM" id="SignalP"/>
    </source>
</evidence>
<comment type="caution">
    <text evidence="3">The sequence shown here is derived from an EMBL/GenBank/DDBJ whole genome shotgun (WGS) entry which is preliminary data.</text>
</comment>
<evidence type="ECO:0008006" key="5">
    <source>
        <dbReference type="Google" id="ProtNLM"/>
    </source>
</evidence>
<protein>
    <recommendedName>
        <fullName evidence="5">Beta-barrel assembly complex subunit BamF</fullName>
    </recommendedName>
</protein>
<dbReference type="OrthoDB" id="7835439at2"/>
<feature type="region of interest" description="Disordered" evidence="1">
    <location>
        <begin position="182"/>
        <end position="237"/>
    </location>
</feature>